<evidence type="ECO:0000259" key="3">
    <source>
        <dbReference type="PROSITE" id="PS50011"/>
    </source>
</evidence>
<accession>A0A485L5Z8</accession>
<dbReference type="InterPro" id="IPR051681">
    <property type="entry name" value="Ser/Thr_Kinases-Pseudokinases"/>
</dbReference>
<organism evidence="5 6">
    <name type="scientific">Aphanomyces stellatus</name>
    <dbReference type="NCBI Taxonomy" id="120398"/>
    <lineage>
        <taxon>Eukaryota</taxon>
        <taxon>Sar</taxon>
        <taxon>Stramenopiles</taxon>
        <taxon>Oomycota</taxon>
        <taxon>Saprolegniomycetes</taxon>
        <taxon>Saprolegniales</taxon>
        <taxon>Verrucalvaceae</taxon>
        <taxon>Aphanomyces</taxon>
    </lineage>
</organism>
<dbReference type="Gene3D" id="3.30.200.20">
    <property type="entry name" value="Phosphorylase Kinase, domain 1"/>
    <property type="match status" value="1"/>
</dbReference>
<dbReference type="PROSITE" id="PS50011">
    <property type="entry name" value="PROTEIN_KINASE_DOM"/>
    <property type="match status" value="1"/>
</dbReference>
<dbReference type="PROSITE" id="PS00108">
    <property type="entry name" value="PROTEIN_KINASE_ST"/>
    <property type="match status" value="1"/>
</dbReference>
<reference evidence="5 6" key="1">
    <citation type="submission" date="2019-03" db="EMBL/GenBank/DDBJ databases">
        <authorList>
            <person name="Gaulin E."/>
            <person name="Dumas B."/>
        </authorList>
    </citation>
    <scope>NUCLEOTIDE SEQUENCE [LARGE SCALE GENOMIC DNA]</scope>
    <source>
        <strain evidence="5">CBS 568.67</strain>
    </source>
</reference>
<evidence type="ECO:0000313" key="6">
    <source>
        <dbReference type="Proteomes" id="UP000332933"/>
    </source>
</evidence>
<keyword evidence="2" id="KW-0472">Membrane</keyword>
<evidence type="ECO:0000313" key="5">
    <source>
        <dbReference type="EMBL" id="VFT93352.1"/>
    </source>
</evidence>
<dbReference type="Gene3D" id="1.10.510.10">
    <property type="entry name" value="Transferase(Phosphotransferase) domain 1"/>
    <property type="match status" value="1"/>
</dbReference>
<dbReference type="PANTHER" id="PTHR44329">
    <property type="entry name" value="SERINE/THREONINE-PROTEIN KINASE TNNI3K-RELATED"/>
    <property type="match status" value="1"/>
</dbReference>
<dbReference type="GO" id="GO:0004674">
    <property type="term" value="F:protein serine/threonine kinase activity"/>
    <property type="evidence" value="ECO:0007669"/>
    <property type="project" value="TreeGrafter"/>
</dbReference>
<dbReference type="SMART" id="SM00220">
    <property type="entry name" value="S_TKc"/>
    <property type="match status" value="1"/>
</dbReference>
<dbReference type="EMBL" id="CAADRA010005919">
    <property type="protein sequence ID" value="VFT93352.1"/>
    <property type="molecule type" value="Genomic_DNA"/>
</dbReference>
<dbReference type="EMBL" id="VJMH01005898">
    <property type="protein sequence ID" value="KAF0692324.1"/>
    <property type="molecule type" value="Genomic_DNA"/>
</dbReference>
<dbReference type="InterPro" id="IPR011009">
    <property type="entry name" value="Kinase-like_dom_sf"/>
</dbReference>
<dbReference type="OrthoDB" id="48004at2759"/>
<reference evidence="4" key="2">
    <citation type="submission" date="2019-06" db="EMBL/GenBank/DDBJ databases">
        <title>Genomics analysis of Aphanomyces spp. identifies a new class of oomycete effector associated with host adaptation.</title>
        <authorList>
            <person name="Gaulin E."/>
        </authorList>
    </citation>
    <scope>NUCLEOTIDE SEQUENCE</scope>
    <source>
        <strain evidence="4">CBS 578.67</strain>
    </source>
</reference>
<dbReference type="AlphaFoldDB" id="A0A485L5Z8"/>
<feature type="compositionally biased region" description="Pro residues" evidence="1">
    <location>
        <begin position="110"/>
        <end position="122"/>
    </location>
</feature>
<name>A0A485L5Z8_9STRA</name>
<feature type="transmembrane region" description="Helical" evidence="2">
    <location>
        <begin position="135"/>
        <end position="156"/>
    </location>
</feature>
<gene>
    <name evidence="5" type="primary">Aste57867_16581</name>
    <name evidence="4" type="ORF">As57867_016524</name>
    <name evidence="5" type="ORF">ASTE57867_16581</name>
</gene>
<feature type="region of interest" description="Disordered" evidence="1">
    <location>
        <begin position="94"/>
        <end position="127"/>
    </location>
</feature>
<dbReference type="InterPro" id="IPR008271">
    <property type="entry name" value="Ser/Thr_kinase_AS"/>
</dbReference>
<evidence type="ECO:0000313" key="4">
    <source>
        <dbReference type="EMBL" id="KAF0692324.1"/>
    </source>
</evidence>
<feature type="domain" description="Protein kinase" evidence="3">
    <location>
        <begin position="222"/>
        <end position="492"/>
    </location>
</feature>
<keyword evidence="6" id="KW-1185">Reference proteome</keyword>
<dbReference type="Pfam" id="PF00069">
    <property type="entry name" value="Pkinase"/>
    <property type="match status" value="1"/>
</dbReference>
<dbReference type="SUPFAM" id="SSF56112">
    <property type="entry name" value="Protein kinase-like (PK-like)"/>
    <property type="match status" value="1"/>
</dbReference>
<keyword evidence="2" id="KW-0812">Transmembrane</keyword>
<evidence type="ECO:0000256" key="2">
    <source>
        <dbReference type="SAM" id="Phobius"/>
    </source>
</evidence>
<keyword evidence="2" id="KW-1133">Transmembrane helix</keyword>
<dbReference type="PANTHER" id="PTHR44329:SF214">
    <property type="entry name" value="PROTEIN KINASE DOMAIN-CONTAINING PROTEIN"/>
    <property type="match status" value="1"/>
</dbReference>
<evidence type="ECO:0000256" key="1">
    <source>
        <dbReference type="SAM" id="MobiDB-lite"/>
    </source>
</evidence>
<sequence length="492" mass="52815">MADEACDRFFHSLSDKMNTSSAYSSCSFSKTIADAHIQVALIKVIDCTQPPCRGFVENIHTMLGASLGGCMLTDTFTSAHLPISSISTLCHDIPPPPDLQNGMQQNNANPRPPRPSSSPPSPSAIASTTTDSSTVVLIVAIVASVVVVALVVALVLRRQSRQPRSSSDDTDHVAIDTARALRPGKPTTAFALSSSSVLSVDHSFLAFELHGLEPHRVAMASIHLVQLIAQGAHGQVWLGDHLNTRVAVKKLLPHKLHIAADVQAFVAEISLVAQLDSPFVVAFVGVAWTLGPPLDLLLVTEFMDGSDLRNVLDATRVDQSFSWAQKLACALHIAHALVYLHGLTPPVIHRDLKSRNVLLDSMARAKLTDFGSARVFDHATMTAGVGTYRWIAPEVLADGHYAVPADLFSLGVILSELDTEIVPYSDLRTAAGKPFTDASIMANVMSGSILPGFSLDCPDWFVALGRQCLSFDPSVRPTAIEVVRMLQTQSCL</sequence>
<dbReference type="InterPro" id="IPR000719">
    <property type="entry name" value="Prot_kinase_dom"/>
</dbReference>
<dbReference type="Proteomes" id="UP000332933">
    <property type="component" value="Unassembled WGS sequence"/>
</dbReference>
<proteinExistence type="predicted"/>
<dbReference type="GO" id="GO:0005524">
    <property type="term" value="F:ATP binding"/>
    <property type="evidence" value="ECO:0007669"/>
    <property type="project" value="InterPro"/>
</dbReference>
<protein>
    <submittedName>
        <fullName evidence="5">Aste57867_16581 protein</fullName>
    </submittedName>
</protein>